<dbReference type="AlphaFoldDB" id="A0A8X6J378"/>
<evidence type="ECO:0000259" key="1">
    <source>
        <dbReference type="Pfam" id="PF13358"/>
    </source>
</evidence>
<dbReference type="InterPro" id="IPR052338">
    <property type="entry name" value="Transposase_5"/>
</dbReference>
<feature type="domain" description="Tc1-like transposase DDE" evidence="1">
    <location>
        <begin position="40"/>
        <end position="183"/>
    </location>
</feature>
<accession>A0A8X6J378</accession>
<name>A0A8X6J378_TRICU</name>
<keyword evidence="3" id="KW-1185">Reference proteome</keyword>
<evidence type="ECO:0000313" key="3">
    <source>
        <dbReference type="Proteomes" id="UP000887116"/>
    </source>
</evidence>
<dbReference type="PANTHER" id="PTHR23022:SF134">
    <property type="entry name" value="TRANSPOSABLE ELEMENT TC1 TRANSPOSASE"/>
    <property type="match status" value="1"/>
</dbReference>
<dbReference type="Proteomes" id="UP000887116">
    <property type="component" value="Unassembled WGS sequence"/>
</dbReference>
<dbReference type="EMBL" id="BMAO01003690">
    <property type="protein sequence ID" value="GFQ89595.1"/>
    <property type="molecule type" value="Genomic_DNA"/>
</dbReference>
<sequence>MGFRSYRPIRIPLLTAQHKALRLVWARHHRHWTVDEWKHVAWSDEFRFQLNRVDRRVRVRRQLHKSACQQGTVEVGGDSVMVWGVCSWRKMGPLIRLDTTLTADRYVSILSDHLHPFISIVHSDGIGEIQQDNATPHTSRIATEGLQEQSSEFRLFRWSPKSPEMNIIEYIWDALQRAVQKRSPSLLLLLI</sequence>
<dbReference type="PANTHER" id="PTHR23022">
    <property type="entry name" value="TRANSPOSABLE ELEMENT-RELATED"/>
    <property type="match status" value="1"/>
</dbReference>
<reference evidence="2" key="1">
    <citation type="submission" date="2020-07" db="EMBL/GenBank/DDBJ databases">
        <title>Multicomponent nature underlies the extraordinary mechanical properties of spider dragline silk.</title>
        <authorList>
            <person name="Kono N."/>
            <person name="Nakamura H."/>
            <person name="Mori M."/>
            <person name="Yoshida Y."/>
            <person name="Ohtoshi R."/>
            <person name="Malay A.D."/>
            <person name="Moran D.A.P."/>
            <person name="Tomita M."/>
            <person name="Numata K."/>
            <person name="Arakawa K."/>
        </authorList>
    </citation>
    <scope>NUCLEOTIDE SEQUENCE</scope>
</reference>
<dbReference type="GO" id="GO:0003676">
    <property type="term" value="F:nucleic acid binding"/>
    <property type="evidence" value="ECO:0007669"/>
    <property type="project" value="InterPro"/>
</dbReference>
<dbReference type="InterPro" id="IPR038717">
    <property type="entry name" value="Tc1-like_DDE_dom"/>
</dbReference>
<protein>
    <submittedName>
        <fullName evidence="2">Transposable element Tcb2 transposase</fullName>
    </submittedName>
</protein>
<gene>
    <name evidence="2" type="primary">TCB2_157</name>
    <name evidence="2" type="ORF">TNCT_584281</name>
</gene>
<dbReference type="OrthoDB" id="6429669at2759"/>
<comment type="caution">
    <text evidence="2">The sequence shown here is derived from an EMBL/GenBank/DDBJ whole genome shotgun (WGS) entry which is preliminary data.</text>
</comment>
<dbReference type="Pfam" id="PF13358">
    <property type="entry name" value="DDE_3"/>
    <property type="match status" value="1"/>
</dbReference>
<organism evidence="2 3">
    <name type="scientific">Trichonephila clavata</name>
    <name type="common">Joro spider</name>
    <name type="synonym">Nephila clavata</name>
    <dbReference type="NCBI Taxonomy" id="2740835"/>
    <lineage>
        <taxon>Eukaryota</taxon>
        <taxon>Metazoa</taxon>
        <taxon>Ecdysozoa</taxon>
        <taxon>Arthropoda</taxon>
        <taxon>Chelicerata</taxon>
        <taxon>Arachnida</taxon>
        <taxon>Araneae</taxon>
        <taxon>Araneomorphae</taxon>
        <taxon>Entelegynae</taxon>
        <taxon>Araneoidea</taxon>
        <taxon>Nephilidae</taxon>
        <taxon>Trichonephila</taxon>
    </lineage>
</organism>
<dbReference type="InterPro" id="IPR036397">
    <property type="entry name" value="RNaseH_sf"/>
</dbReference>
<evidence type="ECO:0000313" key="2">
    <source>
        <dbReference type="EMBL" id="GFQ89595.1"/>
    </source>
</evidence>
<dbReference type="Gene3D" id="3.30.420.10">
    <property type="entry name" value="Ribonuclease H-like superfamily/Ribonuclease H"/>
    <property type="match status" value="1"/>
</dbReference>
<proteinExistence type="predicted"/>